<keyword evidence="1" id="KW-0812">Transmembrane</keyword>
<sequence>MLLVLLLLNLGFLAALSRLSTWYKLKAEDYLFHLMCLNLVVVLMYIGKQLEIGNHHPVPAKFFVLLVGIHIALAPFSKSIQRKLKLFLERFRR</sequence>
<dbReference type="Proteomes" id="UP000033109">
    <property type="component" value="Chromosome"/>
</dbReference>
<dbReference type="AlphaFoldDB" id="A0A0E3ZFK1"/>
<proteinExistence type="predicted"/>
<dbReference type="HOGENOM" id="CLU_2397131_0_0_10"/>
<evidence type="ECO:0000313" key="3">
    <source>
        <dbReference type="Proteomes" id="UP000033109"/>
    </source>
</evidence>
<dbReference type="STRING" id="400092.PKOR_07065"/>
<organism evidence="2 3">
    <name type="scientific">Pontibacter korlensis</name>
    <dbReference type="NCBI Taxonomy" id="400092"/>
    <lineage>
        <taxon>Bacteria</taxon>
        <taxon>Pseudomonadati</taxon>
        <taxon>Bacteroidota</taxon>
        <taxon>Cytophagia</taxon>
        <taxon>Cytophagales</taxon>
        <taxon>Hymenobacteraceae</taxon>
        <taxon>Pontibacter</taxon>
    </lineage>
</organism>
<keyword evidence="3" id="KW-1185">Reference proteome</keyword>
<protein>
    <submittedName>
        <fullName evidence="2">Uncharacterized protein</fullName>
    </submittedName>
</protein>
<reference evidence="2 3" key="1">
    <citation type="journal article" date="2015" name="Sci. Rep.">
        <title>Unraveling adaptation of Pontibacter korlensis to radiation and infertility in desert through complete genome and comparative transcriptomic analysis.</title>
        <authorList>
            <person name="Dai J."/>
            <person name="Dai W."/>
            <person name="Qiu C."/>
            <person name="Yang Z."/>
            <person name="Zhang Y."/>
            <person name="Zhou M."/>
            <person name="Zhang L."/>
            <person name="Fang C."/>
            <person name="Gao Q."/>
            <person name="Yang Q."/>
            <person name="Li X."/>
            <person name="Wang Z."/>
            <person name="Wang Z."/>
            <person name="Jia Z."/>
            <person name="Chen X."/>
        </authorList>
    </citation>
    <scope>NUCLEOTIDE SEQUENCE [LARGE SCALE GENOMIC DNA]</scope>
    <source>
        <strain evidence="2 3">X14-1T</strain>
    </source>
</reference>
<feature type="transmembrane region" description="Helical" evidence="1">
    <location>
        <begin position="58"/>
        <end position="76"/>
    </location>
</feature>
<gene>
    <name evidence="2" type="ORF">PKOR_07065</name>
</gene>
<dbReference type="PATRIC" id="fig|400092.3.peg.1570"/>
<keyword evidence="1" id="KW-1133">Transmembrane helix</keyword>
<dbReference type="EMBL" id="CP009621">
    <property type="protein sequence ID" value="AKD02930.1"/>
    <property type="molecule type" value="Genomic_DNA"/>
</dbReference>
<evidence type="ECO:0000256" key="1">
    <source>
        <dbReference type="SAM" id="Phobius"/>
    </source>
</evidence>
<keyword evidence="1" id="KW-0472">Membrane</keyword>
<dbReference type="KEGG" id="pko:PKOR_07065"/>
<feature type="transmembrane region" description="Helical" evidence="1">
    <location>
        <begin position="30"/>
        <end position="46"/>
    </location>
</feature>
<accession>A0A0E3ZFK1</accession>
<name>A0A0E3ZFK1_9BACT</name>
<evidence type="ECO:0000313" key="2">
    <source>
        <dbReference type="EMBL" id="AKD02930.1"/>
    </source>
</evidence>